<sequence length="62" mass="7038">MKDIMNTEEVAEAIGVHVATVRRWLNSGELPGANTPAGWRITKDDIEAWLAKYRRKEKESTP</sequence>
<keyword evidence="2" id="KW-0238">DNA-binding</keyword>
<dbReference type="SUPFAM" id="SSF46955">
    <property type="entry name" value="Putative DNA-binding domain"/>
    <property type="match status" value="1"/>
</dbReference>
<dbReference type="InterPro" id="IPR041657">
    <property type="entry name" value="HTH_17"/>
</dbReference>
<dbReference type="Pfam" id="PF12728">
    <property type="entry name" value="HTH_17"/>
    <property type="match status" value="1"/>
</dbReference>
<dbReference type="Gene3D" id="1.10.1660.10">
    <property type="match status" value="1"/>
</dbReference>
<name>A0ABX1TRX8_9GAMM</name>
<keyword evidence="3" id="KW-1185">Reference proteome</keyword>
<dbReference type="EMBL" id="SPMZ01000113">
    <property type="protein sequence ID" value="NMQ21474.1"/>
    <property type="molecule type" value="Genomic_DNA"/>
</dbReference>
<feature type="domain" description="Helix-turn-helix" evidence="1">
    <location>
        <begin position="5"/>
        <end position="52"/>
    </location>
</feature>
<dbReference type="InterPro" id="IPR010093">
    <property type="entry name" value="SinI_DNA-bd"/>
</dbReference>
<comment type="caution">
    <text evidence="2">The sequence shown here is derived from an EMBL/GenBank/DDBJ whole genome shotgun (WGS) entry which is preliminary data.</text>
</comment>
<reference evidence="2 3" key="1">
    <citation type="submission" date="2019-03" db="EMBL/GenBank/DDBJ databases">
        <title>Metabolic reconstructions from genomes of highly enriched 'Candidatus Accumulibacter' and 'Candidatus Competibacter' bioreactor populations.</title>
        <authorList>
            <person name="Annavajhala M.K."/>
            <person name="Welles L."/>
            <person name="Abbas B."/>
            <person name="Sorokin D."/>
            <person name="Park H."/>
            <person name="Van Loosdrecht M."/>
            <person name="Chandran K."/>
        </authorList>
    </citation>
    <scope>NUCLEOTIDE SEQUENCE [LARGE SCALE GENOMIC DNA]</scope>
    <source>
        <strain evidence="2 3">SBR_G</strain>
    </source>
</reference>
<evidence type="ECO:0000313" key="2">
    <source>
        <dbReference type="EMBL" id="NMQ21474.1"/>
    </source>
</evidence>
<proteinExistence type="predicted"/>
<accession>A0ABX1TRX8</accession>
<dbReference type="NCBIfam" id="TIGR01764">
    <property type="entry name" value="excise"/>
    <property type="match status" value="1"/>
</dbReference>
<protein>
    <submittedName>
        <fullName evidence="2">DNA-binding protein</fullName>
    </submittedName>
</protein>
<evidence type="ECO:0000259" key="1">
    <source>
        <dbReference type="Pfam" id="PF12728"/>
    </source>
</evidence>
<organism evidence="2 3">
    <name type="scientific">Candidatus Competibacter phosphatis</name>
    <dbReference type="NCBI Taxonomy" id="221280"/>
    <lineage>
        <taxon>Bacteria</taxon>
        <taxon>Pseudomonadati</taxon>
        <taxon>Pseudomonadota</taxon>
        <taxon>Gammaproteobacteria</taxon>
        <taxon>Candidatus Competibacteraceae</taxon>
        <taxon>Candidatus Competibacter</taxon>
    </lineage>
</organism>
<evidence type="ECO:0000313" key="3">
    <source>
        <dbReference type="Proteomes" id="UP000760480"/>
    </source>
</evidence>
<gene>
    <name evidence="2" type="ORF">E4P82_21040</name>
</gene>
<dbReference type="InterPro" id="IPR009061">
    <property type="entry name" value="DNA-bd_dom_put_sf"/>
</dbReference>
<dbReference type="Proteomes" id="UP000760480">
    <property type="component" value="Unassembled WGS sequence"/>
</dbReference>
<dbReference type="GO" id="GO:0003677">
    <property type="term" value="F:DNA binding"/>
    <property type="evidence" value="ECO:0007669"/>
    <property type="project" value="UniProtKB-KW"/>
</dbReference>